<keyword evidence="3" id="KW-1185">Reference proteome</keyword>
<dbReference type="EMBL" id="KQ947421">
    <property type="protein sequence ID" value="KUJ13999.1"/>
    <property type="molecule type" value="Genomic_DNA"/>
</dbReference>
<accession>A0A194X1Y2</accession>
<dbReference type="RefSeq" id="XP_018068354.1">
    <property type="nucleotide sequence ID" value="XM_018220208.1"/>
</dbReference>
<keyword evidence="1" id="KW-0472">Membrane</keyword>
<dbReference type="GeneID" id="28829934"/>
<dbReference type="AlphaFoldDB" id="A0A194X1Y2"/>
<organism evidence="2 3">
    <name type="scientific">Mollisia scopiformis</name>
    <name type="common">Conifer needle endophyte fungus</name>
    <name type="synonym">Phialocephala scopiformis</name>
    <dbReference type="NCBI Taxonomy" id="149040"/>
    <lineage>
        <taxon>Eukaryota</taxon>
        <taxon>Fungi</taxon>
        <taxon>Dikarya</taxon>
        <taxon>Ascomycota</taxon>
        <taxon>Pezizomycotina</taxon>
        <taxon>Leotiomycetes</taxon>
        <taxon>Helotiales</taxon>
        <taxon>Mollisiaceae</taxon>
        <taxon>Mollisia</taxon>
    </lineage>
</organism>
<dbReference type="OrthoDB" id="3556146at2759"/>
<evidence type="ECO:0000256" key="1">
    <source>
        <dbReference type="SAM" id="Phobius"/>
    </source>
</evidence>
<protein>
    <submittedName>
        <fullName evidence="2">Uncharacterized protein</fullName>
    </submittedName>
</protein>
<evidence type="ECO:0000313" key="2">
    <source>
        <dbReference type="EMBL" id="KUJ13999.1"/>
    </source>
</evidence>
<keyword evidence="1" id="KW-0812">Transmembrane</keyword>
<evidence type="ECO:0000313" key="3">
    <source>
        <dbReference type="Proteomes" id="UP000070700"/>
    </source>
</evidence>
<proteinExistence type="predicted"/>
<dbReference type="InParanoid" id="A0A194X1Y2"/>
<reference evidence="2 3" key="1">
    <citation type="submission" date="2015-10" db="EMBL/GenBank/DDBJ databases">
        <title>Full genome of DAOMC 229536 Phialocephala scopiformis, a fungal endophyte of spruce producing the potent anti-insectan compound rugulosin.</title>
        <authorList>
            <consortium name="DOE Joint Genome Institute"/>
            <person name="Walker A.K."/>
            <person name="Frasz S.L."/>
            <person name="Seifert K.A."/>
            <person name="Miller J.D."/>
            <person name="Mondo S.J."/>
            <person name="Labutti K."/>
            <person name="Lipzen A."/>
            <person name="Dockter R."/>
            <person name="Kennedy M."/>
            <person name="Grigoriev I.V."/>
            <person name="Spatafora J.W."/>
        </authorList>
    </citation>
    <scope>NUCLEOTIDE SEQUENCE [LARGE SCALE GENOMIC DNA]</scope>
    <source>
        <strain evidence="2 3">CBS 120377</strain>
    </source>
</reference>
<keyword evidence="1" id="KW-1133">Transmembrane helix</keyword>
<name>A0A194X1Y2_MOLSC</name>
<sequence length="321" mass="37489">MRQVSINMLAVWISVAVFVAVTISTAATWWLVRFLSIRRLRATRPISQDIDRPNQQPPARDLWAPQPQVFQEAEKQLLTDASITYLLKRIKDLKFYTNRLASQVHRCAWKSTTYHPTRVEEFLRQQCYPTEEHTPILKYLKHIYGSDTPRTRILSLEGLIYRLLITNIELRGSPIWTLLCPEYIALAHVLDQTSLDSFKTWGWEKTRVYLVNMLWPTYTRCDTLLADLGEAPPSKDAIEKLKSFIVDLLRDQVELDDVSRETLHRCCHLASLIGLAIHKDLRRWCWSYNHVGVMEGPFPLQRISKNDRPDDIRSVQECCWA</sequence>
<dbReference type="Proteomes" id="UP000070700">
    <property type="component" value="Unassembled WGS sequence"/>
</dbReference>
<gene>
    <name evidence="2" type="ORF">LY89DRAFT_737001</name>
</gene>
<dbReference type="KEGG" id="psco:LY89DRAFT_737001"/>
<feature type="transmembrane region" description="Helical" evidence="1">
    <location>
        <begin position="6"/>
        <end position="32"/>
    </location>
</feature>